<feature type="compositionally biased region" description="Basic and acidic residues" evidence="3">
    <location>
        <begin position="40"/>
        <end position="105"/>
    </location>
</feature>
<dbReference type="Gene3D" id="1.10.287.470">
    <property type="entry name" value="Helix hairpin bin"/>
    <property type="match status" value="1"/>
</dbReference>
<evidence type="ECO:0000259" key="4">
    <source>
        <dbReference type="Pfam" id="PF25893"/>
    </source>
</evidence>
<dbReference type="EMBL" id="CP019791">
    <property type="protein sequence ID" value="AQT69125.1"/>
    <property type="molecule type" value="Genomic_DNA"/>
</dbReference>
<keyword evidence="2" id="KW-0813">Transport</keyword>
<dbReference type="Pfam" id="PF25893">
    <property type="entry name" value="HH_CzcB"/>
    <property type="match status" value="1"/>
</dbReference>
<evidence type="ECO:0000256" key="3">
    <source>
        <dbReference type="SAM" id="MobiDB-lite"/>
    </source>
</evidence>
<proteinExistence type="inferred from homology"/>
<organism evidence="8 9">
    <name type="scientific">Anaerohalosphaera lusitana</name>
    <dbReference type="NCBI Taxonomy" id="1936003"/>
    <lineage>
        <taxon>Bacteria</taxon>
        <taxon>Pseudomonadati</taxon>
        <taxon>Planctomycetota</taxon>
        <taxon>Phycisphaerae</taxon>
        <taxon>Sedimentisphaerales</taxon>
        <taxon>Anaerohalosphaeraceae</taxon>
        <taxon>Anaerohalosphaera</taxon>
    </lineage>
</organism>
<evidence type="ECO:0000256" key="2">
    <source>
        <dbReference type="ARBA" id="ARBA00022448"/>
    </source>
</evidence>
<dbReference type="Pfam" id="PF25973">
    <property type="entry name" value="BSH_CzcB"/>
    <property type="match status" value="1"/>
</dbReference>
<dbReference type="InterPro" id="IPR058649">
    <property type="entry name" value="CzcB_C"/>
</dbReference>
<dbReference type="Proteomes" id="UP000189674">
    <property type="component" value="Chromosome"/>
</dbReference>
<evidence type="ECO:0000259" key="7">
    <source>
        <dbReference type="Pfam" id="PF25975"/>
    </source>
</evidence>
<dbReference type="GO" id="GO:0060003">
    <property type="term" value="P:copper ion export"/>
    <property type="evidence" value="ECO:0007669"/>
    <property type="project" value="TreeGrafter"/>
</dbReference>
<dbReference type="InterPro" id="IPR006143">
    <property type="entry name" value="RND_pump_MFP"/>
</dbReference>
<dbReference type="KEGG" id="alus:STSP2_02312"/>
<reference evidence="9" key="1">
    <citation type="submission" date="2017-02" db="EMBL/GenBank/DDBJ databases">
        <title>Comparative genomics and description of representatives of a novel lineage of planctomycetes thriving in anoxic sediments.</title>
        <authorList>
            <person name="Spring S."/>
            <person name="Bunk B."/>
            <person name="Sproer C."/>
        </authorList>
    </citation>
    <scope>NUCLEOTIDE SEQUENCE [LARGE SCALE GENOMIC DNA]</scope>
    <source>
        <strain evidence="9">ST-NAGAB-D1</strain>
    </source>
</reference>
<dbReference type="InterPro" id="IPR058792">
    <property type="entry name" value="Beta-barrel_RND_2"/>
</dbReference>
<comment type="similarity">
    <text evidence="1">Belongs to the membrane fusion protein (MFP) (TC 8.A.1) family.</text>
</comment>
<dbReference type="GO" id="GO:0015679">
    <property type="term" value="P:plasma membrane copper ion transport"/>
    <property type="evidence" value="ECO:0007669"/>
    <property type="project" value="TreeGrafter"/>
</dbReference>
<dbReference type="SUPFAM" id="SSF111369">
    <property type="entry name" value="HlyD-like secretion proteins"/>
    <property type="match status" value="1"/>
</dbReference>
<feature type="domain" description="CzcB-like C-terminal circularly permuted SH3-like" evidence="7">
    <location>
        <begin position="386"/>
        <end position="446"/>
    </location>
</feature>
<dbReference type="RefSeq" id="WP_146662665.1">
    <property type="nucleotide sequence ID" value="NZ_CP019791.1"/>
</dbReference>
<feature type="domain" description="CusB-like beta-barrel" evidence="5">
    <location>
        <begin position="304"/>
        <end position="377"/>
    </location>
</feature>
<sequence>MKTRNIITVITVLILVAGIGYIAATNFKTMGGEMPGHTDSVSEHQDHAEADHSTHEGHGDHEGHDEHTENIEQEPDDHADHDEHDEGHADHDDHAEESEDSHADHDEAQVVELTDEQIEEIGLVTDVAGPGTIRKTIALPGEIRVNQDRMAHIVPRVPGAAIKVNKSLGDSVKEGEVIAVIDSSELADAKAAFLAAVERLEMARLTFEREEKLWKDKVSAEQDYLAAKQALSEARIERRAARQKLQAIGFGDQYIQNLPEEPDQQLTRYEIKAPFDGTIIQKHIVLGELLDTSSPVYIVADLSSVWVDLQVYPKDLASVEPGSRVTVSAPAAISNQTGTIDYVGPILGADSRTALARVVLSNESGKLRPGLYVTGTVTVKDQEVPIIVPKNAVQRLHEQKCVFIKDEHGFEPAFVKTGLESRTHVQIVSGLSPGQTYVTQGAFTLKSKIITSTLDSHAGHGH</sequence>
<dbReference type="OrthoDB" id="9806939at2"/>
<evidence type="ECO:0000259" key="5">
    <source>
        <dbReference type="Pfam" id="PF25954"/>
    </source>
</evidence>
<dbReference type="InterPro" id="IPR058648">
    <property type="entry name" value="HH_CzcB-like"/>
</dbReference>
<dbReference type="InterPro" id="IPR058647">
    <property type="entry name" value="BSH_CzcB-like"/>
</dbReference>
<gene>
    <name evidence="8" type="primary">czcB</name>
    <name evidence="8" type="ORF">STSP2_02312</name>
</gene>
<dbReference type="GO" id="GO:0030288">
    <property type="term" value="C:outer membrane-bounded periplasmic space"/>
    <property type="evidence" value="ECO:0007669"/>
    <property type="project" value="TreeGrafter"/>
</dbReference>
<keyword evidence="9" id="KW-1185">Reference proteome</keyword>
<evidence type="ECO:0000256" key="1">
    <source>
        <dbReference type="ARBA" id="ARBA00009477"/>
    </source>
</evidence>
<dbReference type="GO" id="GO:0016020">
    <property type="term" value="C:membrane"/>
    <property type="evidence" value="ECO:0007669"/>
    <property type="project" value="InterPro"/>
</dbReference>
<feature type="region of interest" description="Disordered" evidence="3">
    <location>
        <begin position="33"/>
        <end position="105"/>
    </location>
</feature>
<dbReference type="STRING" id="1936003.STSP2_02312"/>
<dbReference type="PANTHER" id="PTHR30097">
    <property type="entry name" value="CATION EFFLUX SYSTEM PROTEIN CUSB"/>
    <property type="match status" value="1"/>
</dbReference>
<dbReference type="Gene3D" id="2.40.50.100">
    <property type="match status" value="1"/>
</dbReference>
<dbReference type="Pfam" id="PF25975">
    <property type="entry name" value="CzcB_C"/>
    <property type="match status" value="1"/>
</dbReference>
<dbReference type="Gene3D" id="2.40.420.20">
    <property type="match status" value="1"/>
</dbReference>
<protein>
    <submittedName>
        <fullName evidence="8">Cation efflux system protein CzcB</fullName>
    </submittedName>
</protein>
<evidence type="ECO:0000313" key="9">
    <source>
        <dbReference type="Proteomes" id="UP000189674"/>
    </source>
</evidence>
<evidence type="ECO:0000313" key="8">
    <source>
        <dbReference type="EMBL" id="AQT69125.1"/>
    </source>
</evidence>
<dbReference type="GO" id="GO:0046914">
    <property type="term" value="F:transition metal ion binding"/>
    <property type="evidence" value="ECO:0007669"/>
    <property type="project" value="TreeGrafter"/>
</dbReference>
<name>A0A1U9NMR7_9BACT</name>
<accession>A0A1U9NMR7</accession>
<dbReference type="GO" id="GO:0022857">
    <property type="term" value="F:transmembrane transporter activity"/>
    <property type="evidence" value="ECO:0007669"/>
    <property type="project" value="InterPro"/>
</dbReference>
<dbReference type="InterPro" id="IPR051909">
    <property type="entry name" value="MFP_Cation_Efflux"/>
</dbReference>
<dbReference type="AlphaFoldDB" id="A0A1U9NMR7"/>
<feature type="domain" description="CzcB-like alpha-helical hairpin" evidence="4">
    <location>
        <begin position="188"/>
        <end position="247"/>
    </location>
</feature>
<dbReference type="NCBIfam" id="TIGR01730">
    <property type="entry name" value="RND_mfp"/>
    <property type="match status" value="1"/>
</dbReference>
<dbReference type="PANTHER" id="PTHR30097:SF4">
    <property type="entry name" value="SLR6042 PROTEIN"/>
    <property type="match status" value="1"/>
</dbReference>
<dbReference type="Pfam" id="PF25954">
    <property type="entry name" value="Beta-barrel_RND_2"/>
    <property type="match status" value="1"/>
</dbReference>
<evidence type="ECO:0000259" key="6">
    <source>
        <dbReference type="Pfam" id="PF25973"/>
    </source>
</evidence>
<feature type="domain" description="CzcB-like barrel-sandwich hybrid" evidence="6">
    <location>
        <begin position="149"/>
        <end position="301"/>
    </location>
</feature>
<dbReference type="Gene3D" id="2.40.30.170">
    <property type="match status" value="1"/>
</dbReference>
<dbReference type="FunFam" id="2.40.30.170:FF:000010">
    <property type="entry name" value="Efflux RND transporter periplasmic adaptor subunit"/>
    <property type="match status" value="1"/>
</dbReference>